<dbReference type="Pfam" id="PF02082">
    <property type="entry name" value="Rrf2"/>
    <property type="match status" value="1"/>
</dbReference>
<organism evidence="2 3">
    <name type="scientific">Tolypothrix tenuis PCC 7101</name>
    <dbReference type="NCBI Taxonomy" id="231146"/>
    <lineage>
        <taxon>Bacteria</taxon>
        <taxon>Bacillati</taxon>
        <taxon>Cyanobacteriota</taxon>
        <taxon>Cyanophyceae</taxon>
        <taxon>Nostocales</taxon>
        <taxon>Tolypothrichaceae</taxon>
        <taxon>Tolypothrix</taxon>
    </lineage>
</organism>
<dbReference type="PROSITE" id="PS01332">
    <property type="entry name" value="HTH_RRF2_1"/>
    <property type="match status" value="1"/>
</dbReference>
<dbReference type="EMBL" id="AP018248">
    <property type="protein sequence ID" value="BAZ02808.1"/>
    <property type="molecule type" value="Genomic_DNA"/>
</dbReference>
<dbReference type="AlphaFoldDB" id="A0A1Z4NAP1"/>
<dbReference type="NCBIfam" id="TIGR00738">
    <property type="entry name" value="rrf2_super"/>
    <property type="match status" value="1"/>
</dbReference>
<dbReference type="PANTHER" id="PTHR33221:SF5">
    <property type="entry name" value="HTH-TYPE TRANSCRIPTIONAL REGULATOR ISCR"/>
    <property type="match status" value="1"/>
</dbReference>
<gene>
    <name evidence="2" type="ORF">NIES37_68210</name>
</gene>
<keyword evidence="1" id="KW-0238">DNA-binding</keyword>
<dbReference type="InterPro" id="IPR036390">
    <property type="entry name" value="WH_DNA-bd_sf"/>
</dbReference>
<dbReference type="InterPro" id="IPR030489">
    <property type="entry name" value="TR_Rrf2-type_CS"/>
</dbReference>
<dbReference type="GO" id="GO:0003677">
    <property type="term" value="F:DNA binding"/>
    <property type="evidence" value="ECO:0007669"/>
    <property type="project" value="UniProtKB-KW"/>
</dbReference>
<name>A0A1Z4NAP1_9CYAN</name>
<dbReference type="Gene3D" id="1.10.10.10">
    <property type="entry name" value="Winged helix-like DNA-binding domain superfamily/Winged helix DNA-binding domain"/>
    <property type="match status" value="1"/>
</dbReference>
<reference evidence="2 3" key="1">
    <citation type="submission" date="2017-06" db="EMBL/GenBank/DDBJ databases">
        <title>Genome sequencing of cyanobaciteial culture collection at National Institute for Environmental Studies (NIES).</title>
        <authorList>
            <person name="Hirose Y."/>
            <person name="Shimura Y."/>
            <person name="Fujisawa T."/>
            <person name="Nakamura Y."/>
            <person name="Kawachi M."/>
        </authorList>
    </citation>
    <scope>NUCLEOTIDE SEQUENCE [LARGE SCALE GENOMIC DNA]</scope>
    <source>
        <strain evidence="2 3">NIES-37</strain>
    </source>
</reference>
<accession>A0A1Z4NAP1</accession>
<dbReference type="RefSeq" id="WP_096583271.1">
    <property type="nucleotide sequence ID" value="NZ_CAWNJS010000001.1"/>
</dbReference>
<proteinExistence type="predicted"/>
<dbReference type="GO" id="GO:0005829">
    <property type="term" value="C:cytosol"/>
    <property type="evidence" value="ECO:0007669"/>
    <property type="project" value="TreeGrafter"/>
</dbReference>
<dbReference type="GO" id="GO:0003700">
    <property type="term" value="F:DNA-binding transcription factor activity"/>
    <property type="evidence" value="ECO:0007669"/>
    <property type="project" value="TreeGrafter"/>
</dbReference>
<dbReference type="InterPro" id="IPR036388">
    <property type="entry name" value="WH-like_DNA-bd_sf"/>
</dbReference>
<dbReference type="KEGG" id="ttq:NIES37_68210"/>
<dbReference type="Proteomes" id="UP000218785">
    <property type="component" value="Chromosome"/>
</dbReference>
<evidence type="ECO:0008006" key="4">
    <source>
        <dbReference type="Google" id="ProtNLM"/>
    </source>
</evidence>
<dbReference type="PROSITE" id="PS51197">
    <property type="entry name" value="HTH_RRF2_2"/>
    <property type="match status" value="1"/>
</dbReference>
<evidence type="ECO:0000313" key="2">
    <source>
        <dbReference type="EMBL" id="BAZ02808.1"/>
    </source>
</evidence>
<evidence type="ECO:0000256" key="1">
    <source>
        <dbReference type="ARBA" id="ARBA00023125"/>
    </source>
</evidence>
<dbReference type="SUPFAM" id="SSF46785">
    <property type="entry name" value="Winged helix' DNA-binding domain"/>
    <property type="match status" value="1"/>
</dbReference>
<sequence>MELSHKFEYALVAMLEIAKSYKSREPRQIKEIAEIQNIPVRYLDQLLGILRSGGLIKSIRGAKGGYILARKPENISVLDVYRCIERLDDVVSVFDTKIKSPNVAQEIWQEATDAAQSVLQKYTLFDLCEKLAVRKQMELMYYI</sequence>
<evidence type="ECO:0000313" key="3">
    <source>
        <dbReference type="Proteomes" id="UP000218785"/>
    </source>
</evidence>
<protein>
    <recommendedName>
        <fullName evidence="4">BadM/Rrf2 family transcriptional regulator</fullName>
    </recommendedName>
</protein>
<dbReference type="InterPro" id="IPR000944">
    <property type="entry name" value="Tscrpt_reg_Rrf2"/>
</dbReference>
<dbReference type="PANTHER" id="PTHR33221">
    <property type="entry name" value="WINGED HELIX-TURN-HELIX TRANSCRIPTIONAL REGULATOR, RRF2 FAMILY"/>
    <property type="match status" value="1"/>
</dbReference>
<keyword evidence="3" id="KW-1185">Reference proteome</keyword>